<protein>
    <submittedName>
        <fullName evidence="1">Uncharacterized protein</fullName>
    </submittedName>
</protein>
<reference evidence="1" key="2">
    <citation type="submission" date="2023-06" db="EMBL/GenBank/DDBJ databases">
        <authorList>
            <consortium name="Lawrence Berkeley National Laboratory"/>
            <person name="Haridas S."/>
            <person name="Hensen N."/>
            <person name="Bonometti L."/>
            <person name="Westerberg I."/>
            <person name="Brannstrom I.O."/>
            <person name="Guillou S."/>
            <person name="Cros-Aarteil S."/>
            <person name="Calhoun S."/>
            <person name="Kuo A."/>
            <person name="Mondo S."/>
            <person name="Pangilinan J."/>
            <person name="Riley R."/>
            <person name="Labutti K."/>
            <person name="Andreopoulos B."/>
            <person name="Lipzen A."/>
            <person name="Chen C."/>
            <person name="Yanf M."/>
            <person name="Daum C."/>
            <person name="Ng V."/>
            <person name="Clum A."/>
            <person name="Steindorff A."/>
            <person name="Ohm R."/>
            <person name="Martin F."/>
            <person name="Silar P."/>
            <person name="Natvig D."/>
            <person name="Lalanne C."/>
            <person name="Gautier V."/>
            <person name="Ament-Velasquez S.L."/>
            <person name="Kruys A."/>
            <person name="Hutchinson M.I."/>
            <person name="Powell A.J."/>
            <person name="Barry K."/>
            <person name="Miller A.N."/>
            <person name="Grigoriev I.V."/>
            <person name="Debuchy R."/>
            <person name="Gladieux P."/>
            <person name="Thoren M.H."/>
            <person name="Johannesson H."/>
        </authorList>
    </citation>
    <scope>NUCLEOTIDE SEQUENCE</scope>
    <source>
        <strain evidence="1">CBS 955.72</strain>
    </source>
</reference>
<comment type="caution">
    <text evidence="1">The sequence shown here is derived from an EMBL/GenBank/DDBJ whole genome shotgun (WGS) entry which is preliminary data.</text>
</comment>
<dbReference type="AlphaFoldDB" id="A0AAJ0HNF4"/>
<evidence type="ECO:0000313" key="1">
    <source>
        <dbReference type="EMBL" id="KAK3358101.1"/>
    </source>
</evidence>
<keyword evidence="2" id="KW-1185">Reference proteome</keyword>
<organism evidence="1 2">
    <name type="scientific">Lasiosphaeria hispida</name>
    <dbReference type="NCBI Taxonomy" id="260671"/>
    <lineage>
        <taxon>Eukaryota</taxon>
        <taxon>Fungi</taxon>
        <taxon>Dikarya</taxon>
        <taxon>Ascomycota</taxon>
        <taxon>Pezizomycotina</taxon>
        <taxon>Sordariomycetes</taxon>
        <taxon>Sordariomycetidae</taxon>
        <taxon>Sordariales</taxon>
        <taxon>Lasiosphaeriaceae</taxon>
        <taxon>Lasiosphaeria</taxon>
    </lineage>
</organism>
<gene>
    <name evidence="1" type="ORF">B0T25DRAFT_176827</name>
</gene>
<evidence type="ECO:0000313" key="2">
    <source>
        <dbReference type="Proteomes" id="UP001275084"/>
    </source>
</evidence>
<sequence>MATAQVLQVFHLPLAPWTPTADGRPTAAGIGQLVPAQGQPTTSCPVPGSAFLFLSFPLARAIQTFCRYVCYVCCSQQQATKDHANAQQTQHKALSMSATLNDMNCVQGVEKIWSHTGNGWMAPNTSPLPRRLCG</sequence>
<name>A0AAJ0HNF4_9PEZI</name>
<dbReference type="Proteomes" id="UP001275084">
    <property type="component" value="Unassembled WGS sequence"/>
</dbReference>
<accession>A0AAJ0HNF4</accession>
<proteinExistence type="predicted"/>
<dbReference type="EMBL" id="JAUIQD010000003">
    <property type="protein sequence ID" value="KAK3358101.1"/>
    <property type="molecule type" value="Genomic_DNA"/>
</dbReference>
<reference evidence="1" key="1">
    <citation type="journal article" date="2023" name="Mol. Phylogenet. Evol.">
        <title>Genome-scale phylogeny and comparative genomics of the fungal order Sordariales.</title>
        <authorList>
            <person name="Hensen N."/>
            <person name="Bonometti L."/>
            <person name="Westerberg I."/>
            <person name="Brannstrom I.O."/>
            <person name="Guillou S."/>
            <person name="Cros-Aarteil S."/>
            <person name="Calhoun S."/>
            <person name="Haridas S."/>
            <person name="Kuo A."/>
            <person name="Mondo S."/>
            <person name="Pangilinan J."/>
            <person name="Riley R."/>
            <person name="LaButti K."/>
            <person name="Andreopoulos B."/>
            <person name="Lipzen A."/>
            <person name="Chen C."/>
            <person name="Yan M."/>
            <person name="Daum C."/>
            <person name="Ng V."/>
            <person name="Clum A."/>
            <person name="Steindorff A."/>
            <person name="Ohm R.A."/>
            <person name="Martin F."/>
            <person name="Silar P."/>
            <person name="Natvig D.O."/>
            <person name="Lalanne C."/>
            <person name="Gautier V."/>
            <person name="Ament-Velasquez S.L."/>
            <person name="Kruys A."/>
            <person name="Hutchinson M.I."/>
            <person name="Powell A.J."/>
            <person name="Barry K."/>
            <person name="Miller A.N."/>
            <person name="Grigoriev I.V."/>
            <person name="Debuchy R."/>
            <person name="Gladieux P."/>
            <person name="Hiltunen Thoren M."/>
            <person name="Johannesson H."/>
        </authorList>
    </citation>
    <scope>NUCLEOTIDE SEQUENCE</scope>
    <source>
        <strain evidence="1">CBS 955.72</strain>
    </source>
</reference>